<proteinExistence type="predicted"/>
<dbReference type="Proteomes" id="UP000198857">
    <property type="component" value="Unassembled WGS sequence"/>
</dbReference>
<name>A0A1I5MV70_9ACTN</name>
<keyword evidence="2" id="KW-1185">Reference proteome</keyword>
<protein>
    <submittedName>
        <fullName evidence="1">Uncharacterized protein</fullName>
    </submittedName>
</protein>
<dbReference type="STRING" id="1523247.SAMN05660464_2166"/>
<evidence type="ECO:0000313" key="2">
    <source>
        <dbReference type="Proteomes" id="UP000198857"/>
    </source>
</evidence>
<organism evidence="1 2">
    <name type="scientific">Geodermatophilus dictyosporus</name>
    <dbReference type="NCBI Taxonomy" id="1523247"/>
    <lineage>
        <taxon>Bacteria</taxon>
        <taxon>Bacillati</taxon>
        <taxon>Actinomycetota</taxon>
        <taxon>Actinomycetes</taxon>
        <taxon>Geodermatophilales</taxon>
        <taxon>Geodermatophilaceae</taxon>
        <taxon>Geodermatophilus</taxon>
    </lineage>
</organism>
<dbReference type="EMBL" id="FOWQ01000003">
    <property type="protein sequence ID" value="SFP13435.1"/>
    <property type="molecule type" value="Genomic_DNA"/>
</dbReference>
<dbReference type="AlphaFoldDB" id="A0A1I5MV70"/>
<dbReference type="RefSeq" id="WP_091109059.1">
    <property type="nucleotide sequence ID" value="NZ_FOWQ01000003.1"/>
</dbReference>
<reference evidence="2" key="1">
    <citation type="submission" date="2016-10" db="EMBL/GenBank/DDBJ databases">
        <authorList>
            <person name="Varghese N."/>
            <person name="Submissions S."/>
        </authorList>
    </citation>
    <scope>NUCLEOTIDE SEQUENCE [LARGE SCALE GENOMIC DNA]</scope>
    <source>
        <strain evidence="2">DSM 44208</strain>
    </source>
</reference>
<sequence>MVGSTRRRRVGVVLLGTAVLLGSGVATATWLASGTGSGAARAATVSDLVVSPGVPAGTLYPKPSGGYGAATTGTVVATVSNPNAFAVDLTTATLGTVTATPLSGRTCASGTVVPAQPSVPLSPAVRVPAGASGVQVTVPGALEMLPTAEDGCQGASFSVVLTLSGTLA</sequence>
<dbReference type="OrthoDB" id="5190645at2"/>
<evidence type="ECO:0000313" key="1">
    <source>
        <dbReference type="EMBL" id="SFP13435.1"/>
    </source>
</evidence>
<gene>
    <name evidence="1" type="ORF">SAMN05660464_2166</name>
</gene>
<accession>A0A1I5MV70</accession>